<organism evidence="2 3">
    <name type="scientific">Reticulomyxa filosa</name>
    <dbReference type="NCBI Taxonomy" id="46433"/>
    <lineage>
        <taxon>Eukaryota</taxon>
        <taxon>Sar</taxon>
        <taxon>Rhizaria</taxon>
        <taxon>Retaria</taxon>
        <taxon>Foraminifera</taxon>
        <taxon>Monothalamids</taxon>
        <taxon>Reticulomyxidae</taxon>
        <taxon>Reticulomyxa</taxon>
    </lineage>
</organism>
<evidence type="ECO:0008006" key="4">
    <source>
        <dbReference type="Google" id="ProtNLM"/>
    </source>
</evidence>
<proteinExistence type="predicted"/>
<protein>
    <recommendedName>
        <fullName evidence="4">EF-hand domain-containing protein</fullName>
    </recommendedName>
</protein>
<dbReference type="SUPFAM" id="SSF47473">
    <property type="entry name" value="EF-hand"/>
    <property type="match status" value="1"/>
</dbReference>
<evidence type="ECO:0000313" key="3">
    <source>
        <dbReference type="Proteomes" id="UP000023152"/>
    </source>
</evidence>
<accession>X6NV12</accession>
<dbReference type="InterPro" id="IPR011992">
    <property type="entry name" value="EF-hand-dom_pair"/>
</dbReference>
<name>X6NV12_RETFI</name>
<dbReference type="Proteomes" id="UP000023152">
    <property type="component" value="Unassembled WGS sequence"/>
</dbReference>
<dbReference type="EMBL" id="ASPP01005653">
    <property type="protein sequence ID" value="ETO30150.1"/>
    <property type="molecule type" value="Genomic_DNA"/>
</dbReference>
<evidence type="ECO:0000313" key="2">
    <source>
        <dbReference type="EMBL" id="ETO30150.1"/>
    </source>
</evidence>
<feature type="region of interest" description="Disordered" evidence="1">
    <location>
        <begin position="1"/>
        <end position="48"/>
    </location>
</feature>
<comment type="caution">
    <text evidence="2">The sequence shown here is derived from an EMBL/GenBank/DDBJ whole genome shotgun (WGS) entry which is preliminary data.</text>
</comment>
<keyword evidence="3" id="KW-1185">Reference proteome</keyword>
<gene>
    <name evidence="2" type="ORF">RFI_06971</name>
</gene>
<feature type="region of interest" description="Disordered" evidence="1">
    <location>
        <begin position="83"/>
        <end position="124"/>
    </location>
</feature>
<feature type="compositionally biased region" description="Polar residues" evidence="1">
    <location>
        <begin position="87"/>
        <end position="114"/>
    </location>
</feature>
<sequence length="341" mass="38193">MQPNKKQSDQEPQKIQDNVSGNSSRPRGQPLPLLKKKTTILNEQSLRRQSVLASLPKLEDLFDSSKTKIHVEKGVVILQNMDEDPTADSSGLAQNQTKPVNTQSESTASSTGINQEKKPAKDVPLATDRFGAKEIGEEWKKGLANNLSKNVTGSSNPSVNSEIENTQVSVANNRLDPQNGASSENVSLDVSETQRQITELCLDDGDLNGSVPNHKKDGFLIQSLRNGLISRYHDCMLLFEKVDAENCGSINRRQWLSFMHVDNKKVRVNKNQIKLAMQEFDAVDCDGSMSIDRLEFAIFFFCTIGTKNGRFPKQFIILIVLFFLNKVKMYTNMNNTNRKEE</sequence>
<feature type="compositionally biased region" description="Basic and acidic residues" evidence="1">
    <location>
        <begin position="1"/>
        <end position="14"/>
    </location>
</feature>
<evidence type="ECO:0000256" key="1">
    <source>
        <dbReference type="SAM" id="MobiDB-lite"/>
    </source>
</evidence>
<feature type="compositionally biased region" description="Polar residues" evidence="1">
    <location>
        <begin position="15"/>
        <end position="26"/>
    </location>
</feature>
<reference evidence="2 3" key="1">
    <citation type="journal article" date="2013" name="Curr. Biol.">
        <title>The Genome of the Foraminiferan Reticulomyxa filosa.</title>
        <authorList>
            <person name="Glockner G."/>
            <person name="Hulsmann N."/>
            <person name="Schleicher M."/>
            <person name="Noegel A.A."/>
            <person name="Eichinger L."/>
            <person name="Gallinger C."/>
            <person name="Pawlowski J."/>
            <person name="Sierra R."/>
            <person name="Euteneuer U."/>
            <person name="Pillet L."/>
            <person name="Moustafa A."/>
            <person name="Platzer M."/>
            <person name="Groth M."/>
            <person name="Szafranski K."/>
            <person name="Schliwa M."/>
        </authorList>
    </citation>
    <scope>NUCLEOTIDE SEQUENCE [LARGE SCALE GENOMIC DNA]</scope>
</reference>
<dbReference type="AlphaFoldDB" id="X6NV12"/>